<protein>
    <recommendedName>
        <fullName evidence="4">Glycine zipper family protein</fullName>
    </recommendedName>
</protein>
<keyword evidence="3" id="KW-1185">Reference proteome</keyword>
<organism evidence="2 3">
    <name type="scientific">Flavobacterium ginsengisoli</name>
    <dbReference type="NCBI Taxonomy" id="871694"/>
    <lineage>
        <taxon>Bacteria</taxon>
        <taxon>Pseudomonadati</taxon>
        <taxon>Bacteroidota</taxon>
        <taxon>Flavobacteriia</taxon>
        <taxon>Flavobacteriales</taxon>
        <taxon>Flavobacteriaceae</taxon>
        <taxon>Flavobacterium</taxon>
    </lineage>
</organism>
<dbReference type="Proteomes" id="UP001501367">
    <property type="component" value="Unassembled WGS sequence"/>
</dbReference>
<name>A0ABP7FSV8_9FLAO</name>
<reference evidence="3" key="1">
    <citation type="journal article" date="2019" name="Int. J. Syst. Evol. Microbiol.">
        <title>The Global Catalogue of Microorganisms (GCM) 10K type strain sequencing project: providing services to taxonomists for standard genome sequencing and annotation.</title>
        <authorList>
            <consortium name="The Broad Institute Genomics Platform"/>
            <consortium name="The Broad Institute Genome Sequencing Center for Infectious Disease"/>
            <person name="Wu L."/>
            <person name="Ma J."/>
        </authorList>
    </citation>
    <scope>NUCLEOTIDE SEQUENCE [LARGE SCALE GENOMIC DNA]</scope>
    <source>
        <strain evidence="3">JCM 17336</strain>
    </source>
</reference>
<evidence type="ECO:0000313" key="3">
    <source>
        <dbReference type="Proteomes" id="UP001501367"/>
    </source>
</evidence>
<dbReference type="PROSITE" id="PS51257">
    <property type="entry name" value="PROKAR_LIPOPROTEIN"/>
    <property type="match status" value="1"/>
</dbReference>
<comment type="caution">
    <text evidence="2">The sequence shown here is derived from an EMBL/GenBank/DDBJ whole genome shotgun (WGS) entry which is preliminary data.</text>
</comment>
<feature type="chain" id="PRO_5046534624" description="Glycine zipper family protein" evidence="1">
    <location>
        <begin position="21"/>
        <end position="201"/>
    </location>
</feature>
<proteinExistence type="predicted"/>
<feature type="signal peptide" evidence="1">
    <location>
        <begin position="1"/>
        <end position="20"/>
    </location>
</feature>
<evidence type="ECO:0000256" key="1">
    <source>
        <dbReference type="SAM" id="SignalP"/>
    </source>
</evidence>
<accession>A0ABP7FSV8</accession>
<keyword evidence="1" id="KW-0732">Signal</keyword>
<sequence>MKIFKWITVLFVAISTFSSCSPTKSFTNNQNSILLDYQKSLKTEITNLTNNNLVSTRDCKIWEKDRNDFILMVKEYKDKNEIVRKKSNKAGTAFVITGTVVGVGGGIYGLFSDGDTKGAALTSLIAGSLTGLVGSLNLEKKAERANTCSDFLDGIMLDFAGRWGDTRCPETKQELSDYLSAKDALIESLKSMKCYGLAATN</sequence>
<evidence type="ECO:0000313" key="2">
    <source>
        <dbReference type="EMBL" id="GAA3746486.1"/>
    </source>
</evidence>
<dbReference type="RefSeq" id="WP_345159556.1">
    <property type="nucleotide sequence ID" value="NZ_BAABDT010000006.1"/>
</dbReference>
<evidence type="ECO:0008006" key="4">
    <source>
        <dbReference type="Google" id="ProtNLM"/>
    </source>
</evidence>
<dbReference type="EMBL" id="BAABDT010000006">
    <property type="protein sequence ID" value="GAA3746486.1"/>
    <property type="molecule type" value="Genomic_DNA"/>
</dbReference>
<gene>
    <name evidence="2" type="ORF">GCM10022422_33590</name>
</gene>